<dbReference type="InterPro" id="IPR028351">
    <property type="entry name" value="CyaE"/>
</dbReference>
<dbReference type="InterPro" id="IPR003423">
    <property type="entry name" value="OMP_efflux"/>
</dbReference>
<dbReference type="GO" id="GO:0009279">
    <property type="term" value="C:cell outer membrane"/>
    <property type="evidence" value="ECO:0007669"/>
    <property type="project" value="UniProtKB-SubCell"/>
</dbReference>
<keyword evidence="5" id="KW-0812">Transmembrane</keyword>
<sequence length="513" mass="58077">MNKFLRIKLLSSILVLSFVTVQTCPCAYAFSLPFKKKKTEKIEQTKETSAVQIKAEKNEIVEYSLEDCIDIALKNDPNIKIYTTQKGIAHSQLGIAKSGYFPNITASTGFTSQQNRNSGSGGGFYNQGGSTSRSNNYYQLNLGVNQLIWDFGKTVAKINMQKYNKESVGYDLENTILNTVYNVKLAYYKALAALANQDVYERSVRINQLNYDRTNALFKEGLKSKIDVVNAQVYLTDAEVSLIDAQGKYDAAIINLNNAMYLTDAPSYNIKNTESFNFKRTQTSKDTVNISYVPKKSGSKEYEQTAVLTSGIEKQDILQDYKFKPLILPVNDAIQKAYENRPDLKSLLMVEKVQQESLKVIRRQYMPVVSLSAGYNYRRNSEVANTGLNIGVTADLPTLNIMGVKYNVDQGHQYLELARENINLSKKNIYFEIQNNYINMVVLQRKIPKMAEKVEQTLENFELADGRYTVGLGNFIELQQAQTNYNNAQLAFVQAVFDYNVAKEQFQKSMGVR</sequence>
<comment type="similarity">
    <text evidence="2">Belongs to the outer membrane factor (OMF) (TC 1.B.17) family.</text>
</comment>
<gene>
    <name evidence="9" type="ORF">IAD26_07315</name>
</gene>
<keyword evidence="7" id="KW-0998">Cell outer membrane</keyword>
<evidence type="ECO:0000313" key="10">
    <source>
        <dbReference type="Proteomes" id="UP000886748"/>
    </source>
</evidence>
<feature type="chain" id="PRO_5039059378" evidence="8">
    <location>
        <begin position="30"/>
        <end position="513"/>
    </location>
</feature>
<reference evidence="9" key="1">
    <citation type="submission" date="2020-10" db="EMBL/GenBank/DDBJ databases">
        <authorList>
            <person name="Gilroy R."/>
        </authorList>
    </citation>
    <scope>NUCLEOTIDE SEQUENCE</scope>
    <source>
        <strain evidence="9">CHK154-7741</strain>
    </source>
</reference>
<dbReference type="InterPro" id="IPR051906">
    <property type="entry name" value="TolC-like"/>
</dbReference>
<keyword evidence="8" id="KW-0732">Signal</keyword>
<evidence type="ECO:0000256" key="6">
    <source>
        <dbReference type="ARBA" id="ARBA00023136"/>
    </source>
</evidence>
<evidence type="ECO:0000256" key="3">
    <source>
        <dbReference type="ARBA" id="ARBA00022448"/>
    </source>
</evidence>
<keyword evidence="4" id="KW-1134">Transmembrane beta strand</keyword>
<feature type="signal peptide" evidence="8">
    <location>
        <begin position="1"/>
        <end position="29"/>
    </location>
</feature>
<name>A0A9D1N0N0_9CLOT</name>
<dbReference type="Proteomes" id="UP000886748">
    <property type="component" value="Unassembled WGS sequence"/>
</dbReference>
<dbReference type="Gene3D" id="1.20.1600.10">
    <property type="entry name" value="Outer membrane efflux proteins (OEP)"/>
    <property type="match status" value="1"/>
</dbReference>
<dbReference type="GO" id="GO:0015562">
    <property type="term" value="F:efflux transmembrane transporter activity"/>
    <property type="evidence" value="ECO:0007669"/>
    <property type="project" value="InterPro"/>
</dbReference>
<comment type="caution">
    <text evidence="9">The sequence shown here is derived from an EMBL/GenBank/DDBJ whole genome shotgun (WGS) entry which is preliminary data.</text>
</comment>
<reference evidence="9" key="2">
    <citation type="journal article" date="2021" name="PeerJ">
        <title>Extensive microbial diversity within the chicken gut microbiome revealed by metagenomics and culture.</title>
        <authorList>
            <person name="Gilroy R."/>
            <person name="Ravi A."/>
            <person name="Getino M."/>
            <person name="Pursley I."/>
            <person name="Horton D.L."/>
            <person name="Alikhan N.F."/>
            <person name="Baker D."/>
            <person name="Gharbi K."/>
            <person name="Hall N."/>
            <person name="Watson M."/>
            <person name="Adriaenssens E.M."/>
            <person name="Foster-Nyarko E."/>
            <person name="Jarju S."/>
            <person name="Secka A."/>
            <person name="Antonio M."/>
            <person name="Oren A."/>
            <person name="Chaudhuri R.R."/>
            <person name="La Ragione R."/>
            <person name="Hildebrand F."/>
            <person name="Pallen M.J."/>
        </authorList>
    </citation>
    <scope>NUCLEOTIDE SEQUENCE</scope>
    <source>
        <strain evidence="9">CHK154-7741</strain>
    </source>
</reference>
<evidence type="ECO:0000256" key="8">
    <source>
        <dbReference type="SAM" id="SignalP"/>
    </source>
</evidence>
<dbReference type="Pfam" id="PF02321">
    <property type="entry name" value="OEP"/>
    <property type="match status" value="2"/>
</dbReference>
<comment type="subcellular location">
    <subcellularLocation>
        <location evidence="1">Cell outer membrane</location>
    </subcellularLocation>
</comment>
<dbReference type="GO" id="GO:1990281">
    <property type="term" value="C:efflux pump complex"/>
    <property type="evidence" value="ECO:0007669"/>
    <property type="project" value="TreeGrafter"/>
</dbReference>
<evidence type="ECO:0000256" key="5">
    <source>
        <dbReference type="ARBA" id="ARBA00022692"/>
    </source>
</evidence>
<protein>
    <submittedName>
        <fullName evidence="9">TolC family protein</fullName>
    </submittedName>
</protein>
<accession>A0A9D1N0N0</accession>
<dbReference type="AlphaFoldDB" id="A0A9D1N0N0"/>
<keyword evidence="3" id="KW-0813">Transport</keyword>
<evidence type="ECO:0000313" key="9">
    <source>
        <dbReference type="EMBL" id="HIU92924.1"/>
    </source>
</evidence>
<organism evidence="9 10">
    <name type="scientific">Candidatus Limenecus avicola</name>
    <dbReference type="NCBI Taxonomy" id="2840847"/>
    <lineage>
        <taxon>Bacteria</taxon>
        <taxon>Bacillati</taxon>
        <taxon>Bacillota</taxon>
        <taxon>Clostridia</taxon>
        <taxon>Eubacteriales</taxon>
        <taxon>Clostridiaceae</taxon>
        <taxon>Clostridiaceae incertae sedis</taxon>
        <taxon>Candidatus Limenecus</taxon>
    </lineage>
</organism>
<dbReference type="GO" id="GO:0015288">
    <property type="term" value="F:porin activity"/>
    <property type="evidence" value="ECO:0007669"/>
    <property type="project" value="TreeGrafter"/>
</dbReference>
<evidence type="ECO:0000256" key="1">
    <source>
        <dbReference type="ARBA" id="ARBA00004442"/>
    </source>
</evidence>
<dbReference type="PIRSF" id="PIRSF001892">
    <property type="entry name" value="CyaE"/>
    <property type="match status" value="1"/>
</dbReference>
<dbReference type="SUPFAM" id="SSF56954">
    <property type="entry name" value="Outer membrane efflux proteins (OEP)"/>
    <property type="match status" value="1"/>
</dbReference>
<evidence type="ECO:0000256" key="7">
    <source>
        <dbReference type="ARBA" id="ARBA00023237"/>
    </source>
</evidence>
<dbReference type="PANTHER" id="PTHR30026">
    <property type="entry name" value="OUTER MEMBRANE PROTEIN TOLC"/>
    <property type="match status" value="1"/>
</dbReference>
<keyword evidence="6" id="KW-0472">Membrane</keyword>
<dbReference type="EMBL" id="DVOD01000053">
    <property type="protein sequence ID" value="HIU92924.1"/>
    <property type="molecule type" value="Genomic_DNA"/>
</dbReference>
<dbReference type="PANTHER" id="PTHR30026:SF20">
    <property type="entry name" value="OUTER MEMBRANE PROTEIN TOLC"/>
    <property type="match status" value="1"/>
</dbReference>
<proteinExistence type="inferred from homology"/>
<evidence type="ECO:0000256" key="4">
    <source>
        <dbReference type="ARBA" id="ARBA00022452"/>
    </source>
</evidence>
<evidence type="ECO:0000256" key="2">
    <source>
        <dbReference type="ARBA" id="ARBA00007613"/>
    </source>
</evidence>